<reference evidence="1" key="2">
    <citation type="journal article" date="2021" name="Genome Biol. Evol.">
        <title>Developing a high-quality reference genome for a parasitic bivalve with doubly uniparental inheritance (Bivalvia: Unionida).</title>
        <authorList>
            <person name="Smith C.H."/>
        </authorList>
    </citation>
    <scope>NUCLEOTIDE SEQUENCE</scope>
    <source>
        <strain evidence="1">CHS0354</strain>
        <tissue evidence="1">Mantle</tissue>
    </source>
</reference>
<dbReference type="EMBL" id="JAEAOA010002345">
    <property type="protein sequence ID" value="KAK3590238.1"/>
    <property type="molecule type" value="Genomic_DNA"/>
</dbReference>
<dbReference type="AlphaFoldDB" id="A0AAE0SEI0"/>
<protein>
    <submittedName>
        <fullName evidence="1">Uncharacterized protein</fullName>
    </submittedName>
</protein>
<accession>A0AAE0SEI0</accession>
<organism evidence="1 2">
    <name type="scientific">Potamilus streckersoni</name>
    <dbReference type="NCBI Taxonomy" id="2493646"/>
    <lineage>
        <taxon>Eukaryota</taxon>
        <taxon>Metazoa</taxon>
        <taxon>Spiralia</taxon>
        <taxon>Lophotrochozoa</taxon>
        <taxon>Mollusca</taxon>
        <taxon>Bivalvia</taxon>
        <taxon>Autobranchia</taxon>
        <taxon>Heteroconchia</taxon>
        <taxon>Palaeoheterodonta</taxon>
        <taxon>Unionida</taxon>
        <taxon>Unionoidea</taxon>
        <taxon>Unionidae</taxon>
        <taxon>Ambleminae</taxon>
        <taxon>Lampsilini</taxon>
        <taxon>Potamilus</taxon>
    </lineage>
</organism>
<name>A0AAE0SEI0_9BIVA</name>
<reference evidence="1" key="1">
    <citation type="journal article" date="2021" name="Genome Biol. Evol.">
        <title>A High-Quality Reference Genome for a Parasitic Bivalve with Doubly Uniparental Inheritance (Bivalvia: Unionida).</title>
        <authorList>
            <person name="Smith C.H."/>
        </authorList>
    </citation>
    <scope>NUCLEOTIDE SEQUENCE</scope>
    <source>
        <strain evidence="1">CHS0354</strain>
    </source>
</reference>
<evidence type="ECO:0000313" key="2">
    <source>
        <dbReference type="Proteomes" id="UP001195483"/>
    </source>
</evidence>
<sequence>MQKQIESKHYYLLWRHTVAWPYLKRYRTGANFVKGCVPCGANLVIINSFDNYCCYSHGSRCSTSLAIWKRSWNGMADQKARLRGRNSGADKAVLSGVNRQRGQRPHFFGGKCGGCLGRELHL</sequence>
<comment type="caution">
    <text evidence="1">The sequence shown here is derived from an EMBL/GenBank/DDBJ whole genome shotgun (WGS) entry which is preliminary data.</text>
</comment>
<keyword evidence="2" id="KW-1185">Reference proteome</keyword>
<evidence type="ECO:0000313" key="1">
    <source>
        <dbReference type="EMBL" id="KAK3590238.1"/>
    </source>
</evidence>
<proteinExistence type="predicted"/>
<gene>
    <name evidence="1" type="ORF">CHS0354_041307</name>
</gene>
<dbReference type="Proteomes" id="UP001195483">
    <property type="component" value="Unassembled WGS sequence"/>
</dbReference>
<reference evidence="1" key="3">
    <citation type="submission" date="2023-05" db="EMBL/GenBank/DDBJ databases">
        <authorList>
            <person name="Smith C.H."/>
        </authorList>
    </citation>
    <scope>NUCLEOTIDE SEQUENCE</scope>
    <source>
        <strain evidence="1">CHS0354</strain>
        <tissue evidence="1">Mantle</tissue>
    </source>
</reference>